<keyword evidence="10" id="KW-1185">Reference proteome</keyword>
<keyword evidence="3 5" id="KW-0863">Zinc-finger</keyword>
<dbReference type="InterPro" id="IPR004330">
    <property type="entry name" value="FAR1_DNA_bnd_dom"/>
</dbReference>
<comment type="caution">
    <text evidence="9">The sequence shown here is derived from an EMBL/GenBank/DDBJ whole genome shotgun (WGS) entry which is preliminary data.</text>
</comment>
<dbReference type="InterPro" id="IPR007527">
    <property type="entry name" value="Znf_SWIM"/>
</dbReference>
<dbReference type="GO" id="GO:0005634">
    <property type="term" value="C:nucleus"/>
    <property type="evidence" value="ECO:0007669"/>
    <property type="project" value="UniProtKB-SubCell"/>
</dbReference>
<evidence type="ECO:0000313" key="10">
    <source>
        <dbReference type="Proteomes" id="UP001140206"/>
    </source>
</evidence>
<dbReference type="Pfam" id="PF04434">
    <property type="entry name" value="SWIM"/>
    <property type="match status" value="1"/>
</dbReference>
<keyword evidence="2 6" id="KW-0479">Metal-binding</keyword>
<evidence type="ECO:0000313" key="9">
    <source>
        <dbReference type="EMBL" id="KAJ4778615.1"/>
    </source>
</evidence>
<evidence type="ECO:0000256" key="6">
    <source>
        <dbReference type="RuleBase" id="RU367018"/>
    </source>
</evidence>
<dbReference type="GO" id="GO:0008270">
    <property type="term" value="F:zinc ion binding"/>
    <property type="evidence" value="ECO:0007669"/>
    <property type="project" value="UniProtKB-UniRule"/>
</dbReference>
<keyword evidence="4 6" id="KW-0862">Zinc</keyword>
<evidence type="ECO:0000256" key="5">
    <source>
        <dbReference type="PROSITE-ProRule" id="PRU00325"/>
    </source>
</evidence>
<comment type="function">
    <text evidence="6">Putative transcription activator involved in regulating light control of development.</text>
</comment>
<dbReference type="GO" id="GO:0043565">
    <property type="term" value="F:sequence-specific DNA binding"/>
    <property type="evidence" value="ECO:0007669"/>
    <property type="project" value="InterPro"/>
</dbReference>
<evidence type="ECO:0000256" key="3">
    <source>
        <dbReference type="ARBA" id="ARBA00022771"/>
    </source>
</evidence>
<dbReference type="PANTHER" id="PTHR31669:SF281">
    <property type="entry name" value="PROTEIN FAR1-RELATED SEQUENCE"/>
    <property type="match status" value="1"/>
</dbReference>
<protein>
    <recommendedName>
        <fullName evidence="6">Protein FAR1-RELATED SEQUENCE</fullName>
    </recommendedName>
</protein>
<dbReference type="AlphaFoldDB" id="A0AAV8EEL0"/>
<feature type="domain" description="SWIM-type" evidence="8">
    <location>
        <begin position="511"/>
        <end position="547"/>
    </location>
</feature>
<dbReference type="Pfam" id="PF03101">
    <property type="entry name" value="FAR1"/>
    <property type="match status" value="1"/>
</dbReference>
<dbReference type="Pfam" id="PF10551">
    <property type="entry name" value="MULE"/>
    <property type="match status" value="1"/>
</dbReference>
<dbReference type="SMART" id="SM00575">
    <property type="entry name" value="ZnF_PMZ"/>
    <property type="match status" value="1"/>
</dbReference>
<sequence length="756" mass="86762">MGEFDEVDEGSEKELALVVDGIPRIGMEFESVDEAWKFWLNYGAKMGFCVRKHFKNCSKNGKITSRGFVCSNEGFYSKKSNYVEKKGGRAKCVRPETRTGCKVRMGVKLVKGSGKYMVYDFVGEHNHTLNGSLQSEGVPLQLEAAQVGETGTAAVTVPTPSYRLNKRKRDYLIRGEIGNLLKYFDDQTFENPSLFHTELSDGREKISTVFWADAKMRIDYAQFGDVVTFDISCVKNKKLRPLAIFFGFNHFKDIVIFGAALLYNQSAENYKWLFETFLKTHNSKQPKTIFTDQDSALAEAVSETMPESVHGLSTWYLLQDATKHLSGYNKGTTDLVKIFRDCLYEHEEEKEFEDAFKQLKKKSKGDTWLEGTYKIKEKWAQCYMKNAYTLEMRSNQTVESFNRYLNREQLKADSDIVEFLKNFEKRVAKRRQKEIEAEFDLRRNLPRMKMKTRILLQASRVYTPKVFDIFQNEYEVYTAAYVKPPTEDQPINEHIIAITDLDKDERLHKCFRVLWEPAEQMISCSCKKFESCGILCGHGLKVLDVMNIQLLPEQYILRRWTRYARTSTGTGEIVSVENPNCESADQERMLCGKFIKIASKAADFEELFLMVDGVLDSIEKKIEDVIDNFTGPMAGTASISEGLEITPVPNLNIGSQEGRPIREKMMPVRHNIVSRSEIMPLPCLQEIEVSAPIPVPLPNPVAWMSHERIHEHHRDYPFHTGFRQVQVEKPNANMAQSSLSLRDGTNIHGFPNWLGH</sequence>
<dbReference type="Proteomes" id="UP001140206">
    <property type="component" value="Chromosome 3"/>
</dbReference>
<dbReference type="GO" id="GO:0003700">
    <property type="term" value="F:DNA-binding transcription factor activity"/>
    <property type="evidence" value="ECO:0007669"/>
    <property type="project" value="InterPro"/>
</dbReference>
<evidence type="ECO:0000259" key="7">
    <source>
        <dbReference type="PROSITE" id="PS50811"/>
    </source>
</evidence>
<proteinExistence type="inferred from homology"/>
<dbReference type="InterPro" id="IPR003657">
    <property type="entry name" value="WRKY_dom"/>
</dbReference>
<dbReference type="EMBL" id="JAMFTS010000003">
    <property type="protein sequence ID" value="KAJ4778615.1"/>
    <property type="molecule type" value="Genomic_DNA"/>
</dbReference>
<dbReference type="PROSITE" id="PS50966">
    <property type="entry name" value="ZF_SWIM"/>
    <property type="match status" value="1"/>
</dbReference>
<name>A0AAV8EEL0_9POAL</name>
<gene>
    <name evidence="9" type="ORF">LUZ62_062872</name>
</gene>
<comment type="similarity">
    <text evidence="1 6">Belongs to the FHY3/FAR1 family.</text>
</comment>
<dbReference type="InterPro" id="IPR006564">
    <property type="entry name" value="Znf_PMZ"/>
</dbReference>
<keyword evidence="6" id="KW-0539">Nucleus</keyword>
<evidence type="ECO:0000256" key="1">
    <source>
        <dbReference type="ARBA" id="ARBA00005889"/>
    </source>
</evidence>
<comment type="subcellular location">
    <subcellularLocation>
        <location evidence="6">Nucleus</location>
    </subcellularLocation>
</comment>
<feature type="domain" description="WRKY" evidence="7">
    <location>
        <begin position="91"/>
        <end position="130"/>
    </location>
</feature>
<dbReference type="InterPro" id="IPR018289">
    <property type="entry name" value="MULE_transposase_dom"/>
</dbReference>
<evidence type="ECO:0000256" key="2">
    <source>
        <dbReference type="ARBA" id="ARBA00022723"/>
    </source>
</evidence>
<dbReference type="PROSITE" id="PS50811">
    <property type="entry name" value="WRKY"/>
    <property type="match status" value="1"/>
</dbReference>
<accession>A0AAV8EEL0</accession>
<dbReference type="InterPro" id="IPR031052">
    <property type="entry name" value="FHY3/FAR1"/>
</dbReference>
<organism evidence="9 10">
    <name type="scientific">Rhynchospora pubera</name>
    <dbReference type="NCBI Taxonomy" id="906938"/>
    <lineage>
        <taxon>Eukaryota</taxon>
        <taxon>Viridiplantae</taxon>
        <taxon>Streptophyta</taxon>
        <taxon>Embryophyta</taxon>
        <taxon>Tracheophyta</taxon>
        <taxon>Spermatophyta</taxon>
        <taxon>Magnoliopsida</taxon>
        <taxon>Liliopsida</taxon>
        <taxon>Poales</taxon>
        <taxon>Cyperaceae</taxon>
        <taxon>Cyperoideae</taxon>
        <taxon>Rhynchosporeae</taxon>
        <taxon>Rhynchospora</taxon>
    </lineage>
</organism>
<dbReference type="PANTHER" id="PTHR31669">
    <property type="entry name" value="PROTEIN FAR1-RELATED SEQUENCE 10-RELATED"/>
    <property type="match status" value="1"/>
</dbReference>
<reference evidence="9" key="1">
    <citation type="submission" date="2022-08" db="EMBL/GenBank/DDBJ databases">
        <authorList>
            <person name="Marques A."/>
        </authorList>
    </citation>
    <scope>NUCLEOTIDE SEQUENCE</scope>
    <source>
        <strain evidence="9">RhyPub2mFocal</strain>
        <tissue evidence="9">Leaves</tissue>
    </source>
</reference>
<evidence type="ECO:0000259" key="8">
    <source>
        <dbReference type="PROSITE" id="PS50966"/>
    </source>
</evidence>
<evidence type="ECO:0000256" key="4">
    <source>
        <dbReference type="ARBA" id="ARBA00022833"/>
    </source>
</evidence>